<evidence type="ECO:0000313" key="2">
    <source>
        <dbReference type="EMBL" id="KEQ19684.1"/>
    </source>
</evidence>
<accession>A0A081NML1</accession>
<feature type="domain" description="AB hydrolase-1" evidence="1">
    <location>
        <begin position="32"/>
        <end position="263"/>
    </location>
</feature>
<dbReference type="InterPro" id="IPR029058">
    <property type="entry name" value="AB_hydrolase_fold"/>
</dbReference>
<dbReference type="PRINTS" id="PR00111">
    <property type="entry name" value="ABHYDROLASE"/>
</dbReference>
<evidence type="ECO:0000313" key="3">
    <source>
        <dbReference type="Proteomes" id="UP000028073"/>
    </source>
</evidence>
<protein>
    <submittedName>
        <fullName evidence="2">3-oxoacyl-ACP reductase</fullName>
    </submittedName>
</protein>
<dbReference type="InterPro" id="IPR000639">
    <property type="entry name" value="Epox_hydrolase-like"/>
</dbReference>
<dbReference type="OrthoDB" id="9773549at2"/>
<dbReference type="PRINTS" id="PR00412">
    <property type="entry name" value="EPOXHYDRLASE"/>
</dbReference>
<dbReference type="PANTHER" id="PTHR43689:SF8">
    <property type="entry name" value="ALPHA_BETA-HYDROLASES SUPERFAMILY PROTEIN"/>
    <property type="match status" value="1"/>
</dbReference>
<proteinExistence type="predicted"/>
<organism evidence="2 3">
    <name type="scientific">Endozoicomonas numazuensis</name>
    <dbReference type="NCBI Taxonomy" id="1137799"/>
    <lineage>
        <taxon>Bacteria</taxon>
        <taxon>Pseudomonadati</taxon>
        <taxon>Pseudomonadota</taxon>
        <taxon>Gammaproteobacteria</taxon>
        <taxon>Oceanospirillales</taxon>
        <taxon>Endozoicomonadaceae</taxon>
        <taxon>Endozoicomonas</taxon>
    </lineage>
</organism>
<evidence type="ECO:0000259" key="1">
    <source>
        <dbReference type="Pfam" id="PF00561"/>
    </source>
</evidence>
<comment type="caution">
    <text evidence="2">The sequence shown here is derived from an EMBL/GenBank/DDBJ whole genome shotgun (WGS) entry which is preliminary data.</text>
</comment>
<dbReference type="GO" id="GO:0003824">
    <property type="term" value="F:catalytic activity"/>
    <property type="evidence" value="ECO:0007669"/>
    <property type="project" value="InterPro"/>
</dbReference>
<dbReference type="InterPro" id="IPR000073">
    <property type="entry name" value="AB_hydrolase_1"/>
</dbReference>
<gene>
    <name evidence="2" type="ORF">GZ78_07325</name>
</gene>
<reference evidence="2 3" key="1">
    <citation type="submission" date="2014-06" db="EMBL/GenBank/DDBJ databases">
        <title>Whole Genome Sequences of Three Symbiotic Endozoicomonas Bacteria.</title>
        <authorList>
            <person name="Neave M.J."/>
            <person name="Apprill A."/>
            <person name="Voolstra C.R."/>
        </authorList>
    </citation>
    <scope>NUCLEOTIDE SEQUENCE [LARGE SCALE GENOMIC DNA]</scope>
    <source>
        <strain evidence="2 3">DSM 25634</strain>
    </source>
</reference>
<dbReference type="STRING" id="1137799.GZ78_07325"/>
<dbReference type="SUPFAM" id="SSF53474">
    <property type="entry name" value="alpha/beta-Hydrolases"/>
    <property type="match status" value="1"/>
</dbReference>
<sequence length="277" mass="30474">MSRIPEADYVQVESAQLSGGLTLHYQEAGVGPTVLFIHGSGPGASGYSNFKGNYPVFAEAGYRAIVPDLPGYGLSDKPDTEYTLDFFVDAMVGLVDKLGIEKVTLVGNSLGGAIAIKMALDKPELVEKLILMAPGGLMEKEQYYLQMEGIQKMGAAFAAGELNEPEGMKRLLGLQLYNPDQITDDIVHERVAVVLNQPKCVLSTMQVPVLTERLKELQCPILGFWGMNDKFCPVSGAQTMMENCSQIRFNLMSECGHWVMVEHQALFNRECIQFIEQ</sequence>
<dbReference type="AlphaFoldDB" id="A0A081NML1"/>
<name>A0A081NML1_9GAMM</name>
<dbReference type="Pfam" id="PF00561">
    <property type="entry name" value="Abhydrolase_1"/>
    <property type="match status" value="1"/>
</dbReference>
<keyword evidence="3" id="KW-1185">Reference proteome</keyword>
<dbReference type="eggNOG" id="COG2267">
    <property type="taxonomic scope" value="Bacteria"/>
</dbReference>
<dbReference type="Proteomes" id="UP000028073">
    <property type="component" value="Unassembled WGS sequence"/>
</dbReference>
<dbReference type="RefSeq" id="WP_034833670.1">
    <property type="nucleotide sequence ID" value="NZ_JOKH01000001.1"/>
</dbReference>
<dbReference type="EMBL" id="JOKH01000001">
    <property type="protein sequence ID" value="KEQ19684.1"/>
    <property type="molecule type" value="Genomic_DNA"/>
</dbReference>
<dbReference type="PANTHER" id="PTHR43689">
    <property type="entry name" value="HYDROLASE"/>
    <property type="match status" value="1"/>
</dbReference>
<dbReference type="Gene3D" id="3.40.50.1820">
    <property type="entry name" value="alpha/beta hydrolase"/>
    <property type="match status" value="1"/>
</dbReference>